<keyword evidence="6 17" id="KW-0349">Heme</keyword>
<dbReference type="Proteomes" id="UP000321617">
    <property type="component" value="Unassembled WGS sequence"/>
</dbReference>
<proteinExistence type="predicted"/>
<reference evidence="21 22" key="1">
    <citation type="journal article" date="2013" name="Stand. Genomic Sci.">
        <title>Genomic Encyclopedia of Type Strains, Phase I: The one thousand microbial genomes (KMG-I) project.</title>
        <authorList>
            <person name="Kyrpides N.C."/>
            <person name="Woyke T."/>
            <person name="Eisen J.A."/>
            <person name="Garrity G."/>
            <person name="Lilburn T.G."/>
            <person name="Beck B.J."/>
            <person name="Whitman W.B."/>
            <person name="Hugenholtz P."/>
            <person name="Klenk H.P."/>
        </authorList>
    </citation>
    <scope>NUCLEOTIDE SEQUENCE [LARGE SCALE GENOMIC DNA]</scope>
    <source>
        <strain evidence="21 22">DSM 45044</strain>
    </source>
</reference>
<keyword evidence="14 17" id="KW-0408">Iron</keyword>
<keyword evidence="10" id="KW-0677">Repeat</keyword>
<feature type="binding site" description="axial binding residue" evidence="19">
    <location>
        <position position="168"/>
    </location>
    <ligand>
        <name>heme c</name>
        <dbReference type="ChEBI" id="CHEBI:61717"/>
        <label>2</label>
    </ligand>
    <ligandPart>
        <name>Fe</name>
        <dbReference type="ChEBI" id="CHEBI:18248"/>
    </ligandPart>
</feature>
<name>A0A562VBG3_9ACTN</name>
<keyword evidence="5 17" id="KW-1003">Cell membrane</keyword>
<keyword evidence="4 17" id="KW-0813">Transport</keyword>
<evidence type="ECO:0000256" key="12">
    <source>
        <dbReference type="ARBA" id="ARBA00022982"/>
    </source>
</evidence>
<feature type="domain" description="Cytochrome c" evidence="20">
    <location>
        <begin position="50"/>
        <end position="130"/>
    </location>
</feature>
<dbReference type="PROSITE" id="PS51007">
    <property type="entry name" value="CYTC"/>
    <property type="match status" value="2"/>
</dbReference>
<dbReference type="Pfam" id="PF00034">
    <property type="entry name" value="Cytochrom_C"/>
    <property type="match status" value="1"/>
</dbReference>
<feature type="transmembrane region" description="Helical" evidence="17">
    <location>
        <begin position="249"/>
        <end position="267"/>
    </location>
</feature>
<keyword evidence="7 17" id="KW-0679">Respiratory chain</keyword>
<dbReference type="GO" id="GO:0020037">
    <property type="term" value="F:heme binding"/>
    <property type="evidence" value="ECO:0007669"/>
    <property type="project" value="UniProtKB-UniRule"/>
</dbReference>
<evidence type="ECO:0000256" key="18">
    <source>
        <dbReference type="PIRSR" id="PIRSR000007-50"/>
    </source>
</evidence>
<dbReference type="SUPFAM" id="SSF46626">
    <property type="entry name" value="Cytochrome c"/>
    <property type="match status" value="2"/>
</dbReference>
<dbReference type="InterPro" id="IPR050597">
    <property type="entry name" value="Cytochrome_c_Oxidase_Subunit"/>
</dbReference>
<dbReference type="AlphaFoldDB" id="A0A562VBG3"/>
<keyword evidence="9 17" id="KW-0479">Metal-binding</keyword>
<dbReference type="OrthoDB" id="9811281at2"/>
<evidence type="ECO:0000256" key="17">
    <source>
        <dbReference type="PIRNR" id="PIRNR000007"/>
    </source>
</evidence>
<keyword evidence="11 17" id="KW-1278">Translocase</keyword>
<comment type="catalytic activity">
    <reaction evidence="16 17">
        <text>a quinol + 2 Fe(III)-[cytochrome c](out) = a quinone + 2 Fe(II)-[cytochrome c](out) + 2 H(+)(out)</text>
        <dbReference type="Rhea" id="RHEA:11484"/>
        <dbReference type="Rhea" id="RHEA-COMP:10350"/>
        <dbReference type="Rhea" id="RHEA-COMP:14399"/>
        <dbReference type="ChEBI" id="CHEBI:15378"/>
        <dbReference type="ChEBI" id="CHEBI:24646"/>
        <dbReference type="ChEBI" id="CHEBI:29033"/>
        <dbReference type="ChEBI" id="CHEBI:29034"/>
        <dbReference type="ChEBI" id="CHEBI:132124"/>
        <dbReference type="EC" id="7.1.1.8"/>
    </reaction>
</comment>
<feature type="binding site" description="covalent" evidence="18">
    <location>
        <position position="63"/>
    </location>
    <ligand>
        <name>heme c</name>
        <dbReference type="ChEBI" id="CHEBI:61717"/>
        <label>1</label>
    </ligand>
</feature>
<comment type="caution">
    <text evidence="21">The sequence shown here is derived from an EMBL/GenBank/DDBJ whole genome shotgun (WGS) entry which is preliminary data.</text>
</comment>
<evidence type="ECO:0000259" key="20">
    <source>
        <dbReference type="PROSITE" id="PS51007"/>
    </source>
</evidence>
<protein>
    <recommendedName>
        <fullName evidence="3 17">Cytochrome bc1 complex cytochrome c subunit</fullName>
        <ecNumber evidence="2 17">7.1.1.8</ecNumber>
    </recommendedName>
</protein>
<keyword evidence="13 17" id="KW-1133">Transmembrane helix</keyword>
<feature type="binding site" description="axial binding residue" evidence="19">
    <location>
        <position position="67"/>
    </location>
    <ligand>
        <name>heme c</name>
        <dbReference type="ChEBI" id="CHEBI:61717"/>
        <label>1</label>
    </ligand>
    <ligandPart>
        <name>Fe</name>
        <dbReference type="ChEBI" id="CHEBI:18248"/>
    </ligandPart>
</feature>
<dbReference type="Pfam" id="PF13442">
    <property type="entry name" value="Cytochrome_CBB3"/>
    <property type="match status" value="1"/>
</dbReference>
<comment type="subunit">
    <text evidence="17">The cytochrome bc1 complex is composed of a cytochrome b (QcrB), the Rieske iron-sulfur protein (QcrA) and a diheme cytochrome c (QcrC) subunit.</text>
</comment>
<evidence type="ECO:0000256" key="15">
    <source>
        <dbReference type="ARBA" id="ARBA00023136"/>
    </source>
</evidence>
<dbReference type="EC" id="7.1.1.8" evidence="2 17"/>
<evidence type="ECO:0000256" key="2">
    <source>
        <dbReference type="ARBA" id="ARBA00012951"/>
    </source>
</evidence>
<dbReference type="InterPro" id="IPR036909">
    <property type="entry name" value="Cyt_c-like_dom_sf"/>
</dbReference>
<evidence type="ECO:0000313" key="22">
    <source>
        <dbReference type="Proteomes" id="UP000321617"/>
    </source>
</evidence>
<evidence type="ECO:0000256" key="6">
    <source>
        <dbReference type="ARBA" id="ARBA00022617"/>
    </source>
</evidence>
<dbReference type="GO" id="GO:0005886">
    <property type="term" value="C:plasma membrane"/>
    <property type="evidence" value="ECO:0007669"/>
    <property type="project" value="UniProtKB-SubCell"/>
</dbReference>
<evidence type="ECO:0000256" key="19">
    <source>
        <dbReference type="PIRSR" id="PIRSR000007-51"/>
    </source>
</evidence>
<dbReference type="InterPro" id="IPR009056">
    <property type="entry name" value="Cyt_c-like_dom"/>
</dbReference>
<evidence type="ECO:0000256" key="13">
    <source>
        <dbReference type="ARBA" id="ARBA00022989"/>
    </source>
</evidence>
<accession>A0A562VBG3</accession>
<keyword evidence="12 17" id="KW-0249">Electron transport</keyword>
<evidence type="ECO:0000256" key="5">
    <source>
        <dbReference type="ARBA" id="ARBA00022475"/>
    </source>
</evidence>
<evidence type="ECO:0000256" key="4">
    <source>
        <dbReference type="ARBA" id="ARBA00022448"/>
    </source>
</evidence>
<comment type="caution">
    <text evidence="17">Lacks conserved residue(s) required for the propagation of feature annotation.</text>
</comment>
<dbReference type="GO" id="GO:0008121">
    <property type="term" value="F:quinol-cytochrome-c reductase activity"/>
    <property type="evidence" value="ECO:0007669"/>
    <property type="project" value="UniProtKB-UniRule"/>
</dbReference>
<evidence type="ECO:0000256" key="14">
    <source>
        <dbReference type="ARBA" id="ARBA00023004"/>
    </source>
</evidence>
<gene>
    <name evidence="21" type="ORF">LX16_0850</name>
</gene>
<dbReference type="Gene3D" id="1.10.760.10">
    <property type="entry name" value="Cytochrome c-like domain"/>
    <property type="match status" value="2"/>
</dbReference>
<evidence type="ECO:0000313" key="21">
    <source>
        <dbReference type="EMBL" id="TWJ15151.1"/>
    </source>
</evidence>
<comment type="PTM">
    <text evidence="18">Binds 2 heme c groups covalently per subunit.</text>
</comment>
<feature type="binding site" description="covalent" evidence="18">
    <location>
        <position position="164"/>
    </location>
    <ligand>
        <name>heme c</name>
        <dbReference type="ChEBI" id="CHEBI:61717"/>
        <label>2</label>
    </ligand>
</feature>
<comment type="subcellular location">
    <subcellularLocation>
        <location evidence="1 17">Cell membrane</location>
        <topology evidence="1 17">Multi-pass membrane protein</topology>
    </subcellularLocation>
</comment>
<dbReference type="PANTHER" id="PTHR33751:SF13">
    <property type="entry name" value="CYTOCHROME BC1 COMPLEX CYTOCHROME C SUBUNIT"/>
    <property type="match status" value="1"/>
</dbReference>
<dbReference type="InterPro" id="IPR009152">
    <property type="entry name" value="bc1_cytC-su"/>
</dbReference>
<dbReference type="PANTHER" id="PTHR33751">
    <property type="entry name" value="CBB3-TYPE CYTOCHROME C OXIDASE SUBUNIT FIXP"/>
    <property type="match status" value="1"/>
</dbReference>
<evidence type="ECO:0000256" key="9">
    <source>
        <dbReference type="ARBA" id="ARBA00022723"/>
    </source>
</evidence>
<keyword evidence="8 17" id="KW-0812">Transmembrane</keyword>
<evidence type="ECO:0000256" key="1">
    <source>
        <dbReference type="ARBA" id="ARBA00004651"/>
    </source>
</evidence>
<evidence type="ECO:0000256" key="7">
    <source>
        <dbReference type="ARBA" id="ARBA00022660"/>
    </source>
</evidence>
<dbReference type="EMBL" id="VLLL01000005">
    <property type="protein sequence ID" value="TWJ15151.1"/>
    <property type="molecule type" value="Genomic_DNA"/>
</dbReference>
<keyword evidence="15 17" id="KW-0472">Membrane</keyword>
<feature type="binding site" description="covalent" evidence="18">
    <location>
        <position position="66"/>
    </location>
    <ligand>
        <name>heme c</name>
        <dbReference type="ChEBI" id="CHEBI:61717"/>
        <label>1</label>
    </ligand>
</feature>
<sequence>MAVATRRRSGWRRRLGAFARFVAALALVGGVYTAFAPGVYAEETDESFQALVEQGEELFNNSCISCHGVNAEGVDGRGPSLIGVGSASVEFQVNSGRMPMAAQTAQAERKPPMFTPEEATAIAAYIQSLGGGPQTPDNIDAMVADVLADPTGLAEGGDLFRVNCSSCHGFSTGGGALSSGGFAPSLAGVPTEQLYQAMLTGPQNMPVFADNQLTPEQKAQVIAYIEYLNTDQDPGGWGLGRFGPSTEGIAIFLVGITTLAVATLWIAGKS</sequence>
<keyword evidence="22" id="KW-1185">Reference proteome</keyword>
<dbReference type="GO" id="GO:0005506">
    <property type="term" value="F:iron ion binding"/>
    <property type="evidence" value="ECO:0007669"/>
    <property type="project" value="UniProtKB-UniRule"/>
</dbReference>
<feature type="domain" description="Cytochrome c" evidence="20">
    <location>
        <begin position="151"/>
        <end position="229"/>
    </location>
</feature>
<evidence type="ECO:0000256" key="8">
    <source>
        <dbReference type="ARBA" id="ARBA00022692"/>
    </source>
</evidence>
<feature type="binding site" description="covalent" evidence="18">
    <location>
        <position position="167"/>
    </location>
    <ligand>
        <name>heme c</name>
        <dbReference type="ChEBI" id="CHEBI:61717"/>
        <label>2</label>
    </ligand>
</feature>
<evidence type="ECO:0000256" key="11">
    <source>
        <dbReference type="ARBA" id="ARBA00022967"/>
    </source>
</evidence>
<evidence type="ECO:0000256" key="16">
    <source>
        <dbReference type="ARBA" id="ARBA00029351"/>
    </source>
</evidence>
<organism evidence="21 22">
    <name type="scientific">Stackebrandtia albiflava</name>
    <dbReference type="NCBI Taxonomy" id="406432"/>
    <lineage>
        <taxon>Bacteria</taxon>
        <taxon>Bacillati</taxon>
        <taxon>Actinomycetota</taxon>
        <taxon>Actinomycetes</taxon>
        <taxon>Glycomycetales</taxon>
        <taxon>Glycomycetaceae</taxon>
        <taxon>Stackebrandtia</taxon>
    </lineage>
</organism>
<evidence type="ECO:0000256" key="10">
    <source>
        <dbReference type="ARBA" id="ARBA00022737"/>
    </source>
</evidence>
<dbReference type="PIRSF" id="PIRSF000007">
    <property type="entry name" value="Ubiq_cycred_cyc"/>
    <property type="match status" value="1"/>
</dbReference>
<evidence type="ECO:0000256" key="3">
    <source>
        <dbReference type="ARBA" id="ARBA00017819"/>
    </source>
</evidence>